<dbReference type="Proteomes" id="UP001530315">
    <property type="component" value="Unassembled WGS sequence"/>
</dbReference>
<dbReference type="AlphaFoldDB" id="A0ABD3NVT1"/>
<evidence type="ECO:0000313" key="3">
    <source>
        <dbReference type="Proteomes" id="UP001530315"/>
    </source>
</evidence>
<dbReference type="InterPro" id="IPR036291">
    <property type="entry name" value="NAD(P)-bd_dom_sf"/>
</dbReference>
<dbReference type="Gene3D" id="3.40.50.720">
    <property type="entry name" value="NAD(P)-binding Rossmann-like Domain"/>
    <property type="match status" value="1"/>
</dbReference>
<reference evidence="2 3" key="1">
    <citation type="submission" date="2024-10" db="EMBL/GenBank/DDBJ databases">
        <title>Updated reference genomes for cyclostephanoid diatoms.</title>
        <authorList>
            <person name="Roberts W.R."/>
            <person name="Alverson A.J."/>
        </authorList>
    </citation>
    <scope>NUCLEOTIDE SEQUENCE [LARGE SCALE GENOMIC DNA]</scope>
    <source>
        <strain evidence="2 3">AJA276-08</strain>
    </source>
</reference>
<sequence length="366" mass="39880">MVSNRFLLPGIAALMALSGVDALVPSRSDIVSISRPSSSLHLVPKGCGAKPFEKKKIAVFGAGGYLGAVVFGFLQRAASIVNIITLELDLSLERYGTGIAGGPSPRAICATGSGSDALNKVLGSSFRLAYAGEDLVRLVDTSDVDHIKERLNNYDAAIIGTTYQLERRSVTLNTYEKTPNDKTYEFYLDERYGAWDNDVPSDDSDIHASIFKNTVRACKEAGICHLVVVETPKTVHHVDFLKVLEEEGVPYTYIRTASALKKDVTYTFEKGISNKLGVVRLSLGSKLASVDTTKTEKSLPVNREDIAALIVQSLISLDWAQSRILQINSSVYNVTSGYGAKESRGQRYDKEWCPNSKIFADVLSVL</sequence>
<protein>
    <submittedName>
        <fullName evidence="2">Uncharacterized protein</fullName>
    </submittedName>
</protein>
<keyword evidence="3" id="KW-1185">Reference proteome</keyword>
<dbReference type="EMBL" id="JALLAZ020001131">
    <property type="protein sequence ID" value="KAL3780080.1"/>
    <property type="molecule type" value="Genomic_DNA"/>
</dbReference>
<feature type="chain" id="PRO_5044823867" evidence="1">
    <location>
        <begin position="23"/>
        <end position="366"/>
    </location>
</feature>
<dbReference type="SUPFAM" id="SSF51735">
    <property type="entry name" value="NAD(P)-binding Rossmann-fold domains"/>
    <property type="match status" value="1"/>
</dbReference>
<gene>
    <name evidence="2" type="ORF">ACHAW5_004564</name>
</gene>
<comment type="caution">
    <text evidence="2">The sequence shown here is derived from an EMBL/GenBank/DDBJ whole genome shotgun (WGS) entry which is preliminary data.</text>
</comment>
<feature type="signal peptide" evidence="1">
    <location>
        <begin position="1"/>
        <end position="22"/>
    </location>
</feature>
<organism evidence="2 3">
    <name type="scientific">Stephanodiscus triporus</name>
    <dbReference type="NCBI Taxonomy" id="2934178"/>
    <lineage>
        <taxon>Eukaryota</taxon>
        <taxon>Sar</taxon>
        <taxon>Stramenopiles</taxon>
        <taxon>Ochrophyta</taxon>
        <taxon>Bacillariophyta</taxon>
        <taxon>Coscinodiscophyceae</taxon>
        <taxon>Thalassiosirophycidae</taxon>
        <taxon>Stephanodiscales</taxon>
        <taxon>Stephanodiscaceae</taxon>
        <taxon>Stephanodiscus</taxon>
    </lineage>
</organism>
<proteinExistence type="predicted"/>
<name>A0ABD3NVT1_9STRA</name>
<keyword evidence="1" id="KW-0732">Signal</keyword>
<accession>A0ABD3NVT1</accession>
<evidence type="ECO:0000256" key="1">
    <source>
        <dbReference type="SAM" id="SignalP"/>
    </source>
</evidence>
<evidence type="ECO:0000313" key="2">
    <source>
        <dbReference type="EMBL" id="KAL3780080.1"/>
    </source>
</evidence>